<dbReference type="PANTHER" id="PTHR34142">
    <property type="entry name" value="ENDO-BETA-1,4-GLUCANASE A"/>
    <property type="match status" value="1"/>
</dbReference>
<dbReference type="PANTHER" id="PTHR34142:SF1">
    <property type="entry name" value="GLYCOSIDE HYDROLASE FAMILY 5 DOMAIN-CONTAINING PROTEIN"/>
    <property type="match status" value="1"/>
</dbReference>
<dbReference type="InterPro" id="IPR018087">
    <property type="entry name" value="Glyco_hydro_5_CS"/>
</dbReference>
<proteinExistence type="inferred from homology"/>
<keyword evidence="2 3" id="KW-0326">Glycosidase</keyword>
<evidence type="ECO:0000259" key="4">
    <source>
        <dbReference type="Pfam" id="PF00150"/>
    </source>
</evidence>
<keyword evidence="6" id="KW-1185">Reference proteome</keyword>
<organism evidence="5 6">
    <name type="scientific">Rhizobium rhizophilum</name>
    <dbReference type="NCBI Taxonomy" id="1850373"/>
    <lineage>
        <taxon>Bacteria</taxon>
        <taxon>Pseudomonadati</taxon>
        <taxon>Pseudomonadota</taxon>
        <taxon>Alphaproteobacteria</taxon>
        <taxon>Hyphomicrobiales</taxon>
        <taxon>Rhizobiaceae</taxon>
        <taxon>Rhizobium/Agrobacterium group</taxon>
        <taxon>Rhizobium</taxon>
    </lineage>
</organism>
<comment type="similarity">
    <text evidence="3">Belongs to the glycosyl hydrolase 5 (cellulase A) family.</text>
</comment>
<dbReference type="EMBL" id="STGT01000010">
    <property type="protein sequence ID" value="THV09844.1"/>
    <property type="molecule type" value="Genomic_DNA"/>
</dbReference>
<gene>
    <name evidence="5" type="ORF">E9677_24745</name>
</gene>
<reference evidence="5 6" key="1">
    <citation type="submission" date="2019-04" db="EMBL/GenBank/DDBJ databases">
        <title>Genome sequence of strain 7209-2.</title>
        <authorList>
            <person name="Gao J."/>
            <person name="Sun J."/>
        </authorList>
    </citation>
    <scope>NUCLEOTIDE SEQUENCE [LARGE SCALE GENOMIC DNA]</scope>
    <source>
        <strain evidence="5 6">7209-2</strain>
    </source>
</reference>
<dbReference type="Gene3D" id="3.20.20.80">
    <property type="entry name" value="Glycosidases"/>
    <property type="match status" value="1"/>
</dbReference>
<sequence length="362" mass="39267">MVFRMKFPTSKSTMLDLLRASGVALGLLAMTSQSVLASGACLRGVNLAGAEFGEEDGVYGTAYTYPTDETIAYFADKGFNSVRLPFSWSRLQTSLDAEFDPAEFARLSDTVVRLRAAGLTVVLDPHNYARYRGELIGSPAVPYEAFAKFWSELALAFGNQDGVVFGLMNEPHSMPTEQWLSGANAAIAAIRGAGARNLILVPGNAWSGAHSWTGEDYGGANGTVMLGVEDPLDHYAFEVHQYFDDDFSGTKDNCSRADDAVAAIANYSQWLRDNGKRGYLGEFGVPKEEACIQALERMVSVVERDRDVWIGWAYWAGGDWWPEDEALNIQPTAAGDRPQLRGLSQALTDFSPAASTCPALGP</sequence>
<evidence type="ECO:0000313" key="5">
    <source>
        <dbReference type="EMBL" id="THV09844.1"/>
    </source>
</evidence>
<dbReference type="SUPFAM" id="SSF51445">
    <property type="entry name" value="(Trans)glycosidases"/>
    <property type="match status" value="1"/>
</dbReference>
<comment type="caution">
    <text evidence="5">The sequence shown here is derived from an EMBL/GenBank/DDBJ whole genome shotgun (WGS) entry which is preliminary data.</text>
</comment>
<dbReference type="GO" id="GO:0016787">
    <property type="term" value="F:hydrolase activity"/>
    <property type="evidence" value="ECO:0007669"/>
    <property type="project" value="UniProtKB-KW"/>
</dbReference>
<dbReference type="InterPro" id="IPR017853">
    <property type="entry name" value="GH"/>
</dbReference>
<evidence type="ECO:0000256" key="2">
    <source>
        <dbReference type="ARBA" id="ARBA00023295"/>
    </source>
</evidence>
<dbReference type="InterPro" id="IPR001547">
    <property type="entry name" value="Glyco_hydro_5"/>
</dbReference>
<dbReference type="Pfam" id="PF00150">
    <property type="entry name" value="Cellulase"/>
    <property type="match status" value="1"/>
</dbReference>
<dbReference type="PROSITE" id="PS00659">
    <property type="entry name" value="GLYCOSYL_HYDROL_F5"/>
    <property type="match status" value="1"/>
</dbReference>
<name>A0ABY2QMB9_9HYPH</name>
<dbReference type="Proteomes" id="UP000309667">
    <property type="component" value="Unassembled WGS sequence"/>
</dbReference>
<feature type="domain" description="Glycoside hydrolase family 5" evidence="4">
    <location>
        <begin position="53"/>
        <end position="316"/>
    </location>
</feature>
<evidence type="ECO:0000256" key="3">
    <source>
        <dbReference type="RuleBase" id="RU361153"/>
    </source>
</evidence>
<evidence type="ECO:0000313" key="6">
    <source>
        <dbReference type="Proteomes" id="UP000309667"/>
    </source>
</evidence>
<protein>
    <submittedName>
        <fullName evidence="5">Glycoside hydrolase family 5 protein</fullName>
    </submittedName>
</protein>
<accession>A0ABY2QMB9</accession>
<evidence type="ECO:0000256" key="1">
    <source>
        <dbReference type="ARBA" id="ARBA00022801"/>
    </source>
</evidence>
<keyword evidence="1 3" id="KW-0378">Hydrolase</keyword>